<dbReference type="EMBL" id="JANPWB010000012">
    <property type="protein sequence ID" value="KAJ1114444.1"/>
    <property type="molecule type" value="Genomic_DNA"/>
</dbReference>
<feature type="compositionally biased region" description="Polar residues" evidence="1">
    <location>
        <begin position="17"/>
        <end position="29"/>
    </location>
</feature>
<protein>
    <submittedName>
        <fullName evidence="2">Uncharacterized protein</fullName>
    </submittedName>
</protein>
<accession>A0AAV7NH47</accession>
<evidence type="ECO:0000313" key="2">
    <source>
        <dbReference type="EMBL" id="KAJ1114444.1"/>
    </source>
</evidence>
<keyword evidence="3" id="KW-1185">Reference proteome</keyword>
<comment type="caution">
    <text evidence="2">The sequence shown here is derived from an EMBL/GenBank/DDBJ whole genome shotgun (WGS) entry which is preliminary data.</text>
</comment>
<evidence type="ECO:0000313" key="3">
    <source>
        <dbReference type="Proteomes" id="UP001066276"/>
    </source>
</evidence>
<proteinExistence type="predicted"/>
<evidence type="ECO:0000256" key="1">
    <source>
        <dbReference type="SAM" id="MobiDB-lite"/>
    </source>
</evidence>
<sequence length="112" mass="12363">MVESTLEPEGVVGFGNLDTSAPVSSQRTYDNAREELDTVDGDSGNEQGLNRMWGPEGSAKRISLDDNDEQDSTEDRINNKTSQRPVDQSACLKKEDAPLLIVIFMGLYLYCC</sequence>
<gene>
    <name evidence="2" type="ORF">NDU88_002681</name>
</gene>
<feature type="region of interest" description="Disordered" evidence="1">
    <location>
        <begin position="1"/>
        <end position="89"/>
    </location>
</feature>
<dbReference type="AlphaFoldDB" id="A0AAV7NH47"/>
<dbReference type="Proteomes" id="UP001066276">
    <property type="component" value="Chromosome 8"/>
</dbReference>
<name>A0AAV7NH47_PLEWA</name>
<organism evidence="2 3">
    <name type="scientific">Pleurodeles waltl</name>
    <name type="common">Iberian ribbed newt</name>
    <dbReference type="NCBI Taxonomy" id="8319"/>
    <lineage>
        <taxon>Eukaryota</taxon>
        <taxon>Metazoa</taxon>
        <taxon>Chordata</taxon>
        <taxon>Craniata</taxon>
        <taxon>Vertebrata</taxon>
        <taxon>Euteleostomi</taxon>
        <taxon>Amphibia</taxon>
        <taxon>Batrachia</taxon>
        <taxon>Caudata</taxon>
        <taxon>Salamandroidea</taxon>
        <taxon>Salamandridae</taxon>
        <taxon>Pleurodelinae</taxon>
        <taxon>Pleurodeles</taxon>
    </lineage>
</organism>
<reference evidence="2" key="1">
    <citation type="journal article" date="2022" name="bioRxiv">
        <title>Sequencing and chromosome-scale assembly of the giantPleurodeles waltlgenome.</title>
        <authorList>
            <person name="Brown T."/>
            <person name="Elewa A."/>
            <person name="Iarovenko S."/>
            <person name="Subramanian E."/>
            <person name="Araus A.J."/>
            <person name="Petzold A."/>
            <person name="Susuki M."/>
            <person name="Suzuki K.-i.T."/>
            <person name="Hayashi T."/>
            <person name="Toyoda A."/>
            <person name="Oliveira C."/>
            <person name="Osipova E."/>
            <person name="Leigh N.D."/>
            <person name="Simon A."/>
            <person name="Yun M.H."/>
        </authorList>
    </citation>
    <scope>NUCLEOTIDE SEQUENCE</scope>
    <source>
        <strain evidence="2">20211129_DDA</strain>
        <tissue evidence="2">Liver</tissue>
    </source>
</reference>